<evidence type="ECO:0000313" key="2">
    <source>
        <dbReference type="Proteomes" id="UP000295165"/>
    </source>
</evidence>
<gene>
    <name evidence="1" type="ORF">CCUG63697_03612</name>
</gene>
<organism evidence="1 2">
    <name type="scientific">Mycobacteroides franklinii</name>
    <dbReference type="NCBI Taxonomy" id="948102"/>
    <lineage>
        <taxon>Bacteria</taxon>
        <taxon>Bacillati</taxon>
        <taxon>Actinomycetota</taxon>
        <taxon>Actinomycetes</taxon>
        <taxon>Mycobacteriales</taxon>
        <taxon>Mycobacteriaceae</taxon>
        <taxon>Mycobacteroides</taxon>
    </lineage>
</organism>
<comment type="caution">
    <text evidence="1">The sequence shown here is derived from an EMBL/GenBank/DDBJ whole genome shotgun (WGS) entry which is preliminary data.</text>
</comment>
<keyword evidence="2" id="KW-1185">Reference proteome</keyword>
<evidence type="ECO:0000313" key="1">
    <source>
        <dbReference type="EMBL" id="TDZ49080.1"/>
    </source>
</evidence>
<reference evidence="1 2" key="1">
    <citation type="journal article" date="2019" name="Sci. Rep.">
        <title>Extended insight into the Mycobacterium chelonae-abscessus complex through whole genome sequencing of Mycobacterium salmoniphilum outbreak and Mycobacterium salmoniphilum-like strains.</title>
        <authorList>
            <person name="Behra P.R.K."/>
            <person name="Das S."/>
            <person name="Pettersson B.M.F."/>
            <person name="Shirreff L."/>
            <person name="DuCote T."/>
            <person name="Jacobsson K.G."/>
            <person name="Ennis D.G."/>
            <person name="Kirsebom L.A."/>
        </authorList>
    </citation>
    <scope>NUCLEOTIDE SEQUENCE [LARGE SCALE GENOMIC DNA]</scope>
    <source>
        <strain evidence="1 2">CCUG 63697</strain>
    </source>
</reference>
<dbReference type="Proteomes" id="UP000295165">
    <property type="component" value="Unassembled WGS sequence"/>
</dbReference>
<dbReference type="AlphaFoldDB" id="A0A4R8R2D2"/>
<name>A0A4R8R2D2_9MYCO</name>
<evidence type="ECO:0008006" key="3">
    <source>
        <dbReference type="Google" id="ProtNLM"/>
    </source>
</evidence>
<accession>A0A4R8R2D2</accession>
<proteinExistence type="predicted"/>
<sequence length="178" mass="20332">MNCMTVLVEDPIIDTVLDRYAAMIGDSLTDYRNHLYRGMNYQLRLLGMTEAPPEIALAWATHDIGIWTAGTWDYLDPSVTLAEQLAPEFGITDASRVKAMVADHHKLRSAEDLWVEMFRLGDRVDAFHGLYAWTGLERSDVREVVEALPYGGFHGFLLRTAGKWTLKHPLRPMPMLRW</sequence>
<dbReference type="SUPFAM" id="SSF109604">
    <property type="entry name" value="HD-domain/PDEase-like"/>
    <property type="match status" value="1"/>
</dbReference>
<dbReference type="EMBL" id="PECC01000028">
    <property type="protein sequence ID" value="TDZ49080.1"/>
    <property type="molecule type" value="Genomic_DNA"/>
</dbReference>
<protein>
    <recommendedName>
        <fullName evidence="3">Phosphohydrolase</fullName>
    </recommendedName>
</protein>